<evidence type="ECO:0000256" key="1">
    <source>
        <dbReference type="SAM" id="MobiDB-lite"/>
    </source>
</evidence>
<evidence type="ECO:0000313" key="2">
    <source>
        <dbReference type="EMBL" id="GEV58735.1"/>
    </source>
</evidence>
<protein>
    <submittedName>
        <fullName evidence="2">Uncharacterized protein</fullName>
    </submittedName>
</protein>
<sequence>MDDPNITMEEYIRLEEEKARKGRKVFNWETAKYGKIWYDEDVFNLRSIEIEFLAIVFSDNLTSNKTPSCEPTRHLWLRYQVKGYTKEIVYDFEQRLETIFDRQVNRVHILNFEGLTLDIRQDLAKRLRMVYTGDDSQEVFVSHTWRTLFEIRASLVRKFLLEFFNTCRIEDEMGLDVASTLCFLLGGSQRVIPDKGDLSDYWVEISSGRDFLRGATSYTYIRDTVGRLCHSMDRGADNVPYLLAQYLFRHAERRKSGARLCGGHFIWCIAHHFGLVSDDGLRGLSVVTRKILLIDMGELVKLNICREIGDDWDWVALISKRQQVAVVGAPETTEDAPAVDEGAQADPAPLIEASRRTYQAFDGTFRRSYPSVFERHTRHRTDGPNTFIAPQQPDP</sequence>
<feature type="region of interest" description="Disordered" evidence="1">
    <location>
        <begin position="375"/>
        <end position="395"/>
    </location>
</feature>
<gene>
    <name evidence="2" type="ORF">Tci_130712</name>
</gene>
<dbReference type="AlphaFoldDB" id="A0A699GNE4"/>
<name>A0A699GNE4_TANCI</name>
<dbReference type="EMBL" id="BKCJ010027941">
    <property type="protein sequence ID" value="GEV58735.1"/>
    <property type="molecule type" value="Genomic_DNA"/>
</dbReference>
<comment type="caution">
    <text evidence="2">The sequence shown here is derived from an EMBL/GenBank/DDBJ whole genome shotgun (WGS) entry which is preliminary data.</text>
</comment>
<reference evidence="2" key="1">
    <citation type="journal article" date="2019" name="Sci. Rep.">
        <title>Draft genome of Tanacetum cinerariifolium, the natural source of mosquito coil.</title>
        <authorList>
            <person name="Yamashiro T."/>
            <person name="Shiraishi A."/>
            <person name="Satake H."/>
            <person name="Nakayama K."/>
        </authorList>
    </citation>
    <scope>NUCLEOTIDE SEQUENCE</scope>
</reference>
<proteinExistence type="predicted"/>
<accession>A0A699GNE4</accession>
<organism evidence="2">
    <name type="scientific">Tanacetum cinerariifolium</name>
    <name type="common">Dalmatian daisy</name>
    <name type="synonym">Chrysanthemum cinerariifolium</name>
    <dbReference type="NCBI Taxonomy" id="118510"/>
    <lineage>
        <taxon>Eukaryota</taxon>
        <taxon>Viridiplantae</taxon>
        <taxon>Streptophyta</taxon>
        <taxon>Embryophyta</taxon>
        <taxon>Tracheophyta</taxon>
        <taxon>Spermatophyta</taxon>
        <taxon>Magnoliopsida</taxon>
        <taxon>eudicotyledons</taxon>
        <taxon>Gunneridae</taxon>
        <taxon>Pentapetalae</taxon>
        <taxon>asterids</taxon>
        <taxon>campanulids</taxon>
        <taxon>Asterales</taxon>
        <taxon>Asteraceae</taxon>
        <taxon>Asteroideae</taxon>
        <taxon>Anthemideae</taxon>
        <taxon>Anthemidinae</taxon>
        <taxon>Tanacetum</taxon>
    </lineage>
</organism>